<keyword evidence="1" id="KW-1133">Transmembrane helix</keyword>
<organism evidence="3 4">
    <name type="scientific">Ruminococcus albus</name>
    <dbReference type="NCBI Taxonomy" id="1264"/>
    <lineage>
        <taxon>Bacteria</taxon>
        <taxon>Bacillati</taxon>
        <taxon>Bacillota</taxon>
        <taxon>Clostridia</taxon>
        <taxon>Eubacteriales</taxon>
        <taxon>Oscillospiraceae</taxon>
        <taxon>Ruminococcus</taxon>
    </lineage>
</organism>
<reference evidence="3 4" key="1">
    <citation type="submission" date="2016-10" db="EMBL/GenBank/DDBJ databases">
        <authorList>
            <person name="de Groot N.N."/>
        </authorList>
    </citation>
    <scope>NUCLEOTIDE SEQUENCE [LARGE SCALE GENOMIC DNA]</scope>
    <source>
        <strain evidence="3 4">KH2T6</strain>
    </source>
</reference>
<sequence>MSKKNKTKDQKISPKDKKPSVIWLFVALLLFVLMSLFGVVMIKGSVDEISYKKACTVETTGTVGEVSVKSKKTRDSKGRQHTSYTYTATYTYEIDGESINDTLVSSNKLKDGQTVKVRYDPDDPAHKYVKGHEQAGSVGMFILGIVWVGIFLVIIYAIIRAIIHKLFKKKTDVTDKDNV</sequence>
<proteinExistence type="predicted"/>
<dbReference type="Proteomes" id="UP000186015">
    <property type="component" value="Unassembled WGS sequence"/>
</dbReference>
<feature type="transmembrane region" description="Helical" evidence="1">
    <location>
        <begin position="138"/>
        <end position="159"/>
    </location>
</feature>
<keyword evidence="1" id="KW-0812">Transmembrane</keyword>
<evidence type="ECO:0000256" key="1">
    <source>
        <dbReference type="SAM" id="Phobius"/>
    </source>
</evidence>
<keyword evidence="1" id="KW-0472">Membrane</keyword>
<dbReference type="Pfam" id="PF12158">
    <property type="entry name" value="DUF3592"/>
    <property type="match status" value="1"/>
</dbReference>
<protein>
    <recommendedName>
        <fullName evidence="2">DUF3592 domain-containing protein</fullName>
    </recommendedName>
</protein>
<feature type="domain" description="DUF3592" evidence="2">
    <location>
        <begin position="59"/>
        <end position="126"/>
    </location>
</feature>
<feature type="transmembrane region" description="Helical" evidence="1">
    <location>
        <begin position="21"/>
        <end position="42"/>
    </location>
</feature>
<name>A0A1H7KV98_RUMAL</name>
<gene>
    <name evidence="3" type="ORF">SAMN05216469_107124</name>
</gene>
<accession>A0A1H7KV98</accession>
<evidence type="ECO:0000313" key="3">
    <source>
        <dbReference type="EMBL" id="SEK90783.1"/>
    </source>
</evidence>
<dbReference type="EMBL" id="FOAT01000007">
    <property type="protein sequence ID" value="SEK90783.1"/>
    <property type="molecule type" value="Genomic_DNA"/>
</dbReference>
<evidence type="ECO:0000259" key="2">
    <source>
        <dbReference type="Pfam" id="PF12158"/>
    </source>
</evidence>
<dbReference type="InterPro" id="IPR021994">
    <property type="entry name" value="DUF3592"/>
</dbReference>
<evidence type="ECO:0000313" key="4">
    <source>
        <dbReference type="Proteomes" id="UP000186015"/>
    </source>
</evidence>
<dbReference type="RefSeq" id="WP_074833237.1">
    <property type="nucleotide sequence ID" value="NZ_FOAT01000007.1"/>
</dbReference>
<dbReference type="AlphaFoldDB" id="A0A1H7KV98"/>
<dbReference type="OrthoDB" id="1827753at2"/>